<reference evidence="2" key="1">
    <citation type="journal article" date="2019" name="Int. J. Syst. Evol. Microbiol.">
        <title>The Global Catalogue of Microorganisms (GCM) 10K type strain sequencing project: providing services to taxonomists for standard genome sequencing and annotation.</title>
        <authorList>
            <consortium name="The Broad Institute Genomics Platform"/>
            <consortium name="The Broad Institute Genome Sequencing Center for Infectious Disease"/>
            <person name="Wu L."/>
            <person name="Ma J."/>
        </authorList>
    </citation>
    <scope>NUCLEOTIDE SEQUENCE [LARGE SCALE GENOMIC DNA]</scope>
    <source>
        <strain evidence="2">JCM 30774</strain>
    </source>
</reference>
<evidence type="ECO:0000313" key="2">
    <source>
        <dbReference type="Proteomes" id="UP001597059"/>
    </source>
</evidence>
<gene>
    <name evidence="1" type="ORF">ACFQ45_07700</name>
</gene>
<evidence type="ECO:0000313" key="1">
    <source>
        <dbReference type="EMBL" id="MFD1383247.1"/>
    </source>
</evidence>
<organism evidence="1 2">
    <name type="scientific">Rhodanobacter aciditrophus</name>
    <dbReference type="NCBI Taxonomy" id="1623218"/>
    <lineage>
        <taxon>Bacteria</taxon>
        <taxon>Pseudomonadati</taxon>
        <taxon>Pseudomonadota</taxon>
        <taxon>Gammaproteobacteria</taxon>
        <taxon>Lysobacterales</taxon>
        <taxon>Rhodanobacteraceae</taxon>
        <taxon>Rhodanobacter</taxon>
    </lineage>
</organism>
<name>A0ABW4AZX4_9GAMM</name>
<dbReference type="EMBL" id="JBHTMN010000007">
    <property type="protein sequence ID" value="MFD1383247.1"/>
    <property type="molecule type" value="Genomic_DNA"/>
</dbReference>
<sequence>MFGLKHMYRERERLYQRALRLEDQAGDQRIAMKSQVLSTLSSAQGLLVSFGLGMTTQCDAATKARNSLLKSAQSELIGIISQYFASKMQPQSPANDSTDPSKGDQ</sequence>
<comment type="caution">
    <text evidence="1">The sequence shown here is derived from an EMBL/GenBank/DDBJ whole genome shotgun (WGS) entry which is preliminary data.</text>
</comment>
<accession>A0ABW4AZX4</accession>
<dbReference type="Proteomes" id="UP001597059">
    <property type="component" value="Unassembled WGS sequence"/>
</dbReference>
<dbReference type="RefSeq" id="WP_377366423.1">
    <property type="nucleotide sequence ID" value="NZ_JBHTMN010000007.1"/>
</dbReference>
<protein>
    <submittedName>
        <fullName evidence="1">Uncharacterized protein</fullName>
    </submittedName>
</protein>
<keyword evidence="2" id="KW-1185">Reference proteome</keyword>
<proteinExistence type="predicted"/>